<dbReference type="RefSeq" id="WP_378576140.1">
    <property type="nucleotide sequence ID" value="NZ_JBHSFQ010000017.1"/>
</dbReference>
<reference evidence="2" key="1">
    <citation type="journal article" date="2019" name="Int. J. Syst. Evol. Microbiol.">
        <title>The Global Catalogue of Microorganisms (GCM) 10K type strain sequencing project: providing services to taxonomists for standard genome sequencing and annotation.</title>
        <authorList>
            <consortium name="The Broad Institute Genomics Platform"/>
            <consortium name="The Broad Institute Genome Sequencing Center for Infectious Disease"/>
            <person name="Wu L."/>
            <person name="Ma J."/>
        </authorList>
    </citation>
    <scope>NUCLEOTIDE SEQUENCE [LARGE SCALE GENOMIC DNA]</scope>
    <source>
        <strain evidence="2">XZYJ18</strain>
    </source>
</reference>
<comment type="caution">
    <text evidence="1">The sequence shown here is derived from an EMBL/GenBank/DDBJ whole genome shotgun (WGS) entry which is preliminary data.</text>
</comment>
<name>A0ABV9DXT2_9ACTN</name>
<keyword evidence="2" id="KW-1185">Reference proteome</keyword>
<dbReference type="InterPro" id="IPR041881">
    <property type="entry name" value="PqqD_sf"/>
</dbReference>
<sequence length="87" mass="9237">MTGLAPHITLTSTDDGTMVLNERTGRMFHLNDSGREALLAALAGGTSAAAERLRHRYGIDDARARHDAEAALAVLAAHGLIMEDGNR</sequence>
<dbReference type="Proteomes" id="UP001595923">
    <property type="component" value="Unassembled WGS sequence"/>
</dbReference>
<evidence type="ECO:0000313" key="1">
    <source>
        <dbReference type="EMBL" id="MFC4563665.1"/>
    </source>
</evidence>
<dbReference type="InterPro" id="IPR008792">
    <property type="entry name" value="PQQD"/>
</dbReference>
<gene>
    <name evidence="1" type="ORF">ACFO4E_17510</name>
</gene>
<protein>
    <submittedName>
        <fullName evidence="1">PqqD family peptide modification chaperone</fullName>
    </submittedName>
</protein>
<accession>A0ABV9DXT2</accession>
<dbReference type="Pfam" id="PF05402">
    <property type="entry name" value="PqqD"/>
    <property type="match status" value="1"/>
</dbReference>
<evidence type="ECO:0000313" key="2">
    <source>
        <dbReference type="Proteomes" id="UP001595923"/>
    </source>
</evidence>
<dbReference type="EMBL" id="JBHSFQ010000017">
    <property type="protein sequence ID" value="MFC4563665.1"/>
    <property type="molecule type" value="Genomic_DNA"/>
</dbReference>
<organism evidence="1 2">
    <name type="scientific">Nocardiopsis mangrovi</name>
    <dbReference type="NCBI Taxonomy" id="1179818"/>
    <lineage>
        <taxon>Bacteria</taxon>
        <taxon>Bacillati</taxon>
        <taxon>Actinomycetota</taxon>
        <taxon>Actinomycetes</taxon>
        <taxon>Streptosporangiales</taxon>
        <taxon>Nocardiopsidaceae</taxon>
        <taxon>Nocardiopsis</taxon>
    </lineage>
</organism>
<dbReference type="Gene3D" id="1.10.10.1150">
    <property type="entry name" value="Coenzyme PQQ synthesis protein D (PqqD)"/>
    <property type="match status" value="1"/>
</dbReference>
<proteinExistence type="predicted"/>